<accession>A0A812NMJ2</accession>
<reference evidence="2" key="1">
    <citation type="submission" date="2021-02" db="EMBL/GenBank/DDBJ databases">
        <authorList>
            <person name="Dougan E. K."/>
            <person name="Rhodes N."/>
            <person name="Thang M."/>
            <person name="Chan C."/>
        </authorList>
    </citation>
    <scope>NUCLEOTIDE SEQUENCE</scope>
</reference>
<evidence type="ECO:0000313" key="2">
    <source>
        <dbReference type="EMBL" id="CAE7314756.1"/>
    </source>
</evidence>
<dbReference type="Proteomes" id="UP000604046">
    <property type="component" value="Unassembled WGS sequence"/>
</dbReference>
<comment type="caution">
    <text evidence="2">The sequence shown here is derived from an EMBL/GenBank/DDBJ whole genome shotgun (WGS) entry which is preliminary data.</text>
</comment>
<proteinExistence type="predicted"/>
<dbReference type="EMBL" id="CAJNDS010002083">
    <property type="protein sequence ID" value="CAE7314756.1"/>
    <property type="molecule type" value="Genomic_DNA"/>
</dbReference>
<evidence type="ECO:0000313" key="3">
    <source>
        <dbReference type="Proteomes" id="UP000604046"/>
    </source>
</evidence>
<feature type="region of interest" description="Disordered" evidence="1">
    <location>
        <begin position="1"/>
        <end position="39"/>
    </location>
</feature>
<name>A0A812NMJ2_9DINO</name>
<gene>
    <name evidence="2" type="ORF">SNAT2548_LOCUS16516</name>
</gene>
<sequence>MGNLAARTMPQAAENFVNGQVQENDVSKSRTTPPEESKAPILKDVLPSRSRWADIEVEDTFDEELYESDTGRGQNSVNSVRSARALATAALAQK</sequence>
<evidence type="ECO:0000256" key="1">
    <source>
        <dbReference type="SAM" id="MobiDB-lite"/>
    </source>
</evidence>
<organism evidence="2 3">
    <name type="scientific">Symbiodinium natans</name>
    <dbReference type="NCBI Taxonomy" id="878477"/>
    <lineage>
        <taxon>Eukaryota</taxon>
        <taxon>Sar</taxon>
        <taxon>Alveolata</taxon>
        <taxon>Dinophyceae</taxon>
        <taxon>Suessiales</taxon>
        <taxon>Symbiodiniaceae</taxon>
        <taxon>Symbiodinium</taxon>
    </lineage>
</organism>
<keyword evidence="3" id="KW-1185">Reference proteome</keyword>
<dbReference type="AlphaFoldDB" id="A0A812NMJ2"/>
<protein>
    <submittedName>
        <fullName evidence="2">Uncharacterized protein</fullName>
    </submittedName>
</protein>
<feature type="compositionally biased region" description="Basic and acidic residues" evidence="1">
    <location>
        <begin position="25"/>
        <end position="38"/>
    </location>
</feature>
<dbReference type="OrthoDB" id="438146at2759"/>